<proteinExistence type="predicted"/>
<name>A0A6H5I2Z7_9HYME</name>
<evidence type="ECO:0000313" key="1">
    <source>
        <dbReference type="EMBL" id="CAB0030740.1"/>
    </source>
</evidence>
<gene>
    <name evidence="1" type="ORF">TBRA_LOCUS2734</name>
</gene>
<organism evidence="1 2">
    <name type="scientific">Trichogramma brassicae</name>
    <dbReference type="NCBI Taxonomy" id="86971"/>
    <lineage>
        <taxon>Eukaryota</taxon>
        <taxon>Metazoa</taxon>
        <taxon>Ecdysozoa</taxon>
        <taxon>Arthropoda</taxon>
        <taxon>Hexapoda</taxon>
        <taxon>Insecta</taxon>
        <taxon>Pterygota</taxon>
        <taxon>Neoptera</taxon>
        <taxon>Endopterygota</taxon>
        <taxon>Hymenoptera</taxon>
        <taxon>Apocrita</taxon>
        <taxon>Proctotrupomorpha</taxon>
        <taxon>Chalcidoidea</taxon>
        <taxon>Trichogrammatidae</taxon>
        <taxon>Trichogramma</taxon>
    </lineage>
</organism>
<dbReference type="Proteomes" id="UP000479190">
    <property type="component" value="Unassembled WGS sequence"/>
</dbReference>
<sequence length="88" mass="10164">MLAESCSQLGQNLAYVGSVFTRREGRCSRYIIPILNNAPDFRMKQEVRRTTVAIKTSSNTSDRITSSTNRYIHDEDCRFKEQQANMKE</sequence>
<dbReference type="AlphaFoldDB" id="A0A6H5I2Z7"/>
<evidence type="ECO:0000313" key="2">
    <source>
        <dbReference type="Proteomes" id="UP000479190"/>
    </source>
</evidence>
<dbReference type="EMBL" id="CADCXV010000530">
    <property type="protein sequence ID" value="CAB0030740.1"/>
    <property type="molecule type" value="Genomic_DNA"/>
</dbReference>
<reference evidence="1 2" key="1">
    <citation type="submission" date="2020-02" db="EMBL/GenBank/DDBJ databases">
        <authorList>
            <person name="Ferguson B K."/>
        </authorList>
    </citation>
    <scope>NUCLEOTIDE SEQUENCE [LARGE SCALE GENOMIC DNA]</scope>
</reference>
<protein>
    <submittedName>
        <fullName evidence="1">Uncharacterized protein</fullName>
    </submittedName>
</protein>
<keyword evidence="2" id="KW-1185">Reference proteome</keyword>
<accession>A0A6H5I2Z7</accession>